<organism evidence="1 2">
    <name type="scientific">Dunaliella salina</name>
    <name type="common">Green alga</name>
    <name type="synonym">Protococcus salinus</name>
    <dbReference type="NCBI Taxonomy" id="3046"/>
    <lineage>
        <taxon>Eukaryota</taxon>
        <taxon>Viridiplantae</taxon>
        <taxon>Chlorophyta</taxon>
        <taxon>core chlorophytes</taxon>
        <taxon>Chlorophyceae</taxon>
        <taxon>CS clade</taxon>
        <taxon>Chlamydomonadales</taxon>
        <taxon>Dunaliellaceae</taxon>
        <taxon>Dunaliella</taxon>
    </lineage>
</organism>
<evidence type="ECO:0008006" key="3">
    <source>
        <dbReference type="Google" id="ProtNLM"/>
    </source>
</evidence>
<dbReference type="Proteomes" id="UP000815325">
    <property type="component" value="Unassembled WGS sequence"/>
</dbReference>
<dbReference type="EMBL" id="MU069495">
    <property type="protein sequence ID" value="KAF5841097.1"/>
    <property type="molecule type" value="Genomic_DNA"/>
</dbReference>
<comment type="caution">
    <text evidence="1">The sequence shown here is derived from an EMBL/GenBank/DDBJ whole genome shotgun (WGS) entry which is preliminary data.</text>
</comment>
<accession>A0ABQ7H2L0</accession>
<protein>
    <recommendedName>
        <fullName evidence="3">Encoded protein</fullName>
    </recommendedName>
</protein>
<evidence type="ECO:0000313" key="1">
    <source>
        <dbReference type="EMBL" id="KAF5841097.1"/>
    </source>
</evidence>
<proteinExistence type="predicted"/>
<name>A0ABQ7H2L0_DUNSA</name>
<reference evidence="1" key="1">
    <citation type="submission" date="2017-08" db="EMBL/GenBank/DDBJ databases">
        <authorList>
            <person name="Polle J.E."/>
            <person name="Barry K."/>
            <person name="Cushman J."/>
            <person name="Schmutz J."/>
            <person name="Tran D."/>
            <person name="Hathwaick L.T."/>
            <person name="Yim W.C."/>
            <person name="Jenkins J."/>
            <person name="Mckie-Krisberg Z.M."/>
            <person name="Prochnik S."/>
            <person name="Lindquist E."/>
            <person name="Dockter R.B."/>
            <person name="Adam C."/>
            <person name="Molina H."/>
            <person name="Bunkerborg J."/>
            <person name="Jin E."/>
            <person name="Buchheim M."/>
            <person name="Magnuson J."/>
        </authorList>
    </citation>
    <scope>NUCLEOTIDE SEQUENCE</scope>
    <source>
        <strain evidence="1">CCAP 19/18</strain>
    </source>
</reference>
<gene>
    <name evidence="1" type="ORF">DUNSADRAFT_14496</name>
</gene>
<keyword evidence="2" id="KW-1185">Reference proteome</keyword>
<sequence>MRWVHRCLWANMYPQNGMASSPSVPGWAHKTQCVHGACWRHLAGSSICMRWLWCTTGPTKCSGSVTFCGPKHSQNGPIVLCVWMGPQDAVRP</sequence>
<evidence type="ECO:0000313" key="2">
    <source>
        <dbReference type="Proteomes" id="UP000815325"/>
    </source>
</evidence>